<dbReference type="GO" id="GO:0005506">
    <property type="term" value="F:iron ion binding"/>
    <property type="evidence" value="ECO:0007669"/>
    <property type="project" value="InterPro"/>
</dbReference>
<dbReference type="Pfam" id="PF00067">
    <property type="entry name" value="p450"/>
    <property type="match status" value="1"/>
</dbReference>
<keyword evidence="4 5" id="KW-0408">Iron</keyword>
<dbReference type="InterPro" id="IPR001128">
    <property type="entry name" value="Cyt_P450"/>
</dbReference>
<protein>
    <submittedName>
        <fullName evidence="7">Cytochrome P450, E-class, group I</fullName>
    </submittedName>
</protein>
<dbReference type="EMBL" id="CCYD01001204">
    <property type="protein sequence ID" value="CEG44531.1"/>
    <property type="molecule type" value="Genomic_DNA"/>
</dbReference>
<proteinExistence type="inferred from homology"/>
<dbReference type="RefSeq" id="XP_024580900.1">
    <property type="nucleotide sequence ID" value="XM_024730643.1"/>
</dbReference>
<dbReference type="GO" id="GO:0016705">
    <property type="term" value="F:oxidoreductase activity, acting on paired donors, with incorporation or reduction of molecular oxygen"/>
    <property type="evidence" value="ECO:0007669"/>
    <property type="project" value="InterPro"/>
</dbReference>
<evidence type="ECO:0000256" key="3">
    <source>
        <dbReference type="ARBA" id="ARBA00023002"/>
    </source>
</evidence>
<accession>A0A0N7L6K5</accession>
<evidence type="ECO:0000313" key="7">
    <source>
        <dbReference type="EMBL" id="CEG44531.1"/>
    </source>
</evidence>
<name>A0A0N7L6K5_PLAHL</name>
<sequence length="532" mass="60956">MKLETLAVWMSPVSVAMSSLAVLLVYLAIPSAHDRAVKHLPAPEKDYPILGHTLEILKAQKSRKSLDWVLKYCRKFQGKPWRFRIFGRHSTIVVCSPQIFEDVQKTQFDAFDKSPRVSEAMYDVLGQGIFAISGPLWQHQRKTASHLFTTQMVQYAMEEVVPKKLEMLMKRLNEICAGEEKSSKVVDMKRMMNMYTMDVFAQVGFDVDVQSVESGQNAELMESLDRISRRVLERIQQPAWVWKLQRWLNVGAEKHLAKDVKLVDNLVFGVISRSIETKKQQEAKTSSRKDLISLFIEKSEIEYTKGVHTQNDVKLMRDFVLSFLVAGRETTATAMSWVILMFNRYPNVLKRVRQELVDKFPDLTSDNLHVLNLENLCQLVYLEAVVRETLRLFPVAPVSGRSTTRDVWLCEGTFVKAGTRVIMPHYAMGRMSTVWGPDVEEFKPERWIEPISGKIKIVSPFKFSVFLGGPRICLGMKFALAEIKLTLAKLVSKFEFRTVKDPFDFTYCSTITLQIKGPVDVIVSRIESKLIS</sequence>
<keyword evidence="5" id="KW-0349">Heme</keyword>
<dbReference type="GeneID" id="36395942"/>
<keyword evidence="3" id="KW-0560">Oxidoreductase</keyword>
<evidence type="ECO:0000256" key="1">
    <source>
        <dbReference type="ARBA" id="ARBA00010617"/>
    </source>
</evidence>
<dbReference type="CDD" id="cd11064">
    <property type="entry name" value="CYP86A"/>
    <property type="match status" value="1"/>
</dbReference>
<evidence type="ECO:0000313" key="8">
    <source>
        <dbReference type="Proteomes" id="UP000054928"/>
    </source>
</evidence>
<keyword evidence="2 5" id="KW-0479">Metal-binding</keyword>
<dbReference type="Proteomes" id="UP000054928">
    <property type="component" value="Unassembled WGS sequence"/>
</dbReference>
<dbReference type="InterPro" id="IPR036396">
    <property type="entry name" value="Cyt_P450_sf"/>
</dbReference>
<dbReference type="OrthoDB" id="1470350at2759"/>
<dbReference type="GO" id="GO:0004497">
    <property type="term" value="F:monooxygenase activity"/>
    <property type="evidence" value="ECO:0007669"/>
    <property type="project" value="InterPro"/>
</dbReference>
<dbReference type="SUPFAM" id="SSF48264">
    <property type="entry name" value="Cytochrome P450"/>
    <property type="match status" value="1"/>
</dbReference>
<dbReference type="PRINTS" id="PR00385">
    <property type="entry name" value="P450"/>
</dbReference>
<dbReference type="GO" id="GO:0020037">
    <property type="term" value="F:heme binding"/>
    <property type="evidence" value="ECO:0007669"/>
    <property type="project" value="InterPro"/>
</dbReference>
<keyword evidence="6" id="KW-0472">Membrane</keyword>
<feature type="binding site" description="axial binding residue" evidence="5">
    <location>
        <position position="473"/>
    </location>
    <ligand>
        <name>heme</name>
        <dbReference type="ChEBI" id="CHEBI:30413"/>
    </ligand>
    <ligandPart>
        <name>Fe</name>
        <dbReference type="ChEBI" id="CHEBI:18248"/>
    </ligandPart>
</feature>
<organism evidence="7 8">
    <name type="scientific">Plasmopara halstedii</name>
    <name type="common">Downy mildew of sunflower</name>
    <dbReference type="NCBI Taxonomy" id="4781"/>
    <lineage>
        <taxon>Eukaryota</taxon>
        <taxon>Sar</taxon>
        <taxon>Stramenopiles</taxon>
        <taxon>Oomycota</taxon>
        <taxon>Peronosporomycetes</taxon>
        <taxon>Peronosporales</taxon>
        <taxon>Peronosporaceae</taxon>
        <taxon>Plasmopara</taxon>
    </lineage>
</organism>
<evidence type="ECO:0000256" key="4">
    <source>
        <dbReference type="ARBA" id="ARBA00023004"/>
    </source>
</evidence>
<dbReference type="AlphaFoldDB" id="A0A0N7L6K5"/>
<comment type="cofactor">
    <cofactor evidence="5">
        <name>heme</name>
        <dbReference type="ChEBI" id="CHEBI:30413"/>
    </cofactor>
</comment>
<evidence type="ECO:0000256" key="5">
    <source>
        <dbReference type="PIRSR" id="PIRSR602401-1"/>
    </source>
</evidence>
<keyword evidence="8" id="KW-1185">Reference proteome</keyword>
<dbReference type="InterPro" id="IPR002401">
    <property type="entry name" value="Cyt_P450_E_grp-I"/>
</dbReference>
<keyword evidence="6" id="KW-0812">Transmembrane</keyword>
<reference evidence="8" key="1">
    <citation type="submission" date="2014-09" db="EMBL/GenBank/DDBJ databases">
        <authorList>
            <person name="Sharma Rahul"/>
            <person name="Thines Marco"/>
        </authorList>
    </citation>
    <scope>NUCLEOTIDE SEQUENCE [LARGE SCALE GENOMIC DNA]</scope>
</reference>
<comment type="similarity">
    <text evidence="1">Belongs to the cytochrome P450 family.</text>
</comment>
<evidence type="ECO:0000256" key="6">
    <source>
        <dbReference type="SAM" id="Phobius"/>
    </source>
</evidence>
<evidence type="ECO:0000256" key="2">
    <source>
        <dbReference type="ARBA" id="ARBA00022723"/>
    </source>
</evidence>
<dbReference type="PRINTS" id="PR00463">
    <property type="entry name" value="EP450I"/>
</dbReference>
<dbReference type="OMA" id="PLKYTPM"/>
<dbReference type="PANTHER" id="PTHR24296">
    <property type="entry name" value="CYTOCHROME P450"/>
    <property type="match status" value="1"/>
</dbReference>
<feature type="transmembrane region" description="Helical" evidence="6">
    <location>
        <begin position="6"/>
        <end position="29"/>
    </location>
</feature>
<keyword evidence="6" id="KW-1133">Transmembrane helix</keyword>
<dbReference type="STRING" id="4781.A0A0N7L6K5"/>
<dbReference type="Gene3D" id="1.10.630.10">
    <property type="entry name" value="Cytochrome P450"/>
    <property type="match status" value="1"/>
</dbReference>